<evidence type="ECO:0000313" key="2">
    <source>
        <dbReference type="EMBL" id="PHN97434.1"/>
    </source>
</evidence>
<evidence type="ECO:0000313" key="4">
    <source>
        <dbReference type="Proteomes" id="UP001242342"/>
    </source>
</evidence>
<dbReference type="Proteomes" id="UP000222163">
    <property type="component" value="Unassembled WGS sequence"/>
</dbReference>
<proteinExistence type="predicted"/>
<dbReference type="EMBL" id="PDUU01000008">
    <property type="protein sequence ID" value="PHN97434.1"/>
    <property type="molecule type" value="Genomic_DNA"/>
</dbReference>
<dbReference type="Proteomes" id="UP001242342">
    <property type="component" value="Unassembled WGS sequence"/>
</dbReference>
<evidence type="ECO:0000313" key="1">
    <source>
        <dbReference type="EMBL" id="MDP2541553.1"/>
    </source>
</evidence>
<reference evidence="2 3" key="1">
    <citation type="journal article" date="2016" name="Nat. Commun.">
        <title>Microbial interactions lead to rapid micro-scale successions on model marine particles.</title>
        <authorList>
            <person name="Datta M.S."/>
            <person name="Sliwerska E."/>
            <person name="Gore J."/>
            <person name="Polz M.F."/>
            <person name="Cordero O.X."/>
        </authorList>
    </citation>
    <scope>NUCLEOTIDE SEQUENCE [LARGE SCALE GENOMIC DNA]</scope>
    <source>
        <strain evidence="2 3">4G03</strain>
    </source>
</reference>
<protein>
    <submittedName>
        <fullName evidence="2">Uncharacterized protein</fullName>
    </submittedName>
</protein>
<organism evidence="2 3">
    <name type="scientific">Tenacibaculum discolor</name>
    <dbReference type="NCBI Taxonomy" id="361581"/>
    <lineage>
        <taxon>Bacteria</taxon>
        <taxon>Pseudomonadati</taxon>
        <taxon>Bacteroidota</taxon>
        <taxon>Flavobacteriia</taxon>
        <taxon>Flavobacteriales</taxon>
        <taxon>Flavobacteriaceae</taxon>
        <taxon>Tenacibaculum</taxon>
    </lineage>
</organism>
<sequence length="469" mass="55876">MERNYITLCPKNFDFQKLKLKDEKFTNLSEVRTLTYVDKVLQSFRYKIDKNTNKSFNGKLKACPELSTSISSKWFKEIIGYNYKDYIDLLHGSITFKYPYKLKTKPFSFCLNDAAIYSGFEIVELKPNGYKDKKFIKNTFKYKQPSKELNKFKYLIKFFNDKLTIDYKKINQYLKSQLKNDSDLINYLIKAQKTVNIQNGNYQFSYNEKTDGRLHSEFARLNKDLRKYLKYDNKSLVEIDLSNSIPYILSTILLNTNPISNKTIDNKFIFIKSLISYMLQNSSESLLNKEIQEFNKLSSSGEIYEKLMLEFKLLEEGIIRWTVNSTLNYSYLYRYTPNYSEIVNNSSHSEFRKFVKTEFLSMLFSRNSTYQVMEMVFSNLFPNLMKLIRRIKVGNYKLFSHFLFQYEAYLIFDLLVKEFNTLNRGKVFVATIHDCIVTTIDKEDELKNFVSNRLEEIFEHPPKIKVKRW</sequence>
<keyword evidence="4" id="KW-1185">Reference proteome</keyword>
<dbReference type="AlphaFoldDB" id="A0A2G1BU05"/>
<accession>A0A2G1BU05</accession>
<gene>
    <name evidence="2" type="ORF">CSC81_10175</name>
    <name evidence="1" type="ORF">Q8W23_08720</name>
</gene>
<dbReference type="EMBL" id="JAUYVU010000006">
    <property type="protein sequence ID" value="MDP2541553.1"/>
    <property type="molecule type" value="Genomic_DNA"/>
</dbReference>
<evidence type="ECO:0000313" key="3">
    <source>
        <dbReference type="Proteomes" id="UP000222163"/>
    </source>
</evidence>
<comment type="caution">
    <text evidence="2">The sequence shown here is derived from an EMBL/GenBank/DDBJ whole genome shotgun (WGS) entry which is preliminary data.</text>
</comment>
<name>A0A2G1BU05_9FLAO</name>
<reference evidence="1 4" key="3">
    <citation type="submission" date="2023-07" db="EMBL/GenBank/DDBJ databases">
        <title>Genome content predicts the carbon catabolic preferences of heterotrophic bacteria.</title>
        <authorList>
            <person name="Gralka M."/>
        </authorList>
    </citation>
    <scope>NUCLEOTIDE SEQUENCE [LARGE SCALE GENOMIC DNA]</scope>
    <source>
        <strain evidence="1 4">4G03</strain>
    </source>
</reference>
<dbReference type="RefSeq" id="WP_099215644.1">
    <property type="nucleotide sequence ID" value="NZ_JAUYVU010000006.1"/>
</dbReference>
<reference evidence="2" key="2">
    <citation type="submission" date="2017-10" db="EMBL/GenBank/DDBJ databases">
        <authorList>
            <person name="Enke T.N."/>
            <person name="Cordero O.X."/>
        </authorList>
    </citation>
    <scope>NUCLEOTIDE SEQUENCE</scope>
    <source>
        <strain evidence="2">4G03</strain>
    </source>
</reference>